<keyword evidence="2" id="KW-0479">Metal-binding</keyword>
<reference evidence="4 5" key="1">
    <citation type="journal article" date="2018" name="Arch. Microbiol.">
        <title>New insights into the metabolic potential of the phototrophic purple bacterium Rhodopila globiformis DSM 161(T) from its draft genome sequence and evidence for a vanadium-dependent nitrogenase.</title>
        <authorList>
            <person name="Imhoff J.F."/>
            <person name="Rahn T."/>
            <person name="Kunzel S."/>
            <person name="Neulinger S.C."/>
        </authorList>
    </citation>
    <scope>NUCLEOTIDE SEQUENCE [LARGE SCALE GENOMIC DNA]</scope>
    <source>
        <strain evidence="4 5">DSM 161</strain>
    </source>
</reference>
<dbReference type="EMBL" id="NHRY01000041">
    <property type="protein sequence ID" value="PPQ38307.1"/>
    <property type="molecule type" value="Genomic_DNA"/>
</dbReference>
<feature type="binding site" evidence="2">
    <location>
        <position position="122"/>
    </location>
    <ligand>
        <name>substrate</name>
    </ligand>
</feature>
<proteinExistence type="predicted"/>
<dbReference type="Pfam" id="PF08450">
    <property type="entry name" value="SGL"/>
    <property type="match status" value="1"/>
</dbReference>
<dbReference type="Gene3D" id="2.120.10.30">
    <property type="entry name" value="TolB, C-terminal domain"/>
    <property type="match status" value="1"/>
</dbReference>
<evidence type="ECO:0000256" key="1">
    <source>
        <dbReference type="PIRSR" id="PIRSR605511-1"/>
    </source>
</evidence>
<dbReference type="SUPFAM" id="SSF63829">
    <property type="entry name" value="Calcium-dependent phosphotriesterase"/>
    <property type="match status" value="1"/>
</dbReference>
<dbReference type="InterPro" id="IPR005511">
    <property type="entry name" value="SMP-30"/>
</dbReference>
<sequence>MSDIRVIATGLRFPEGPVAMKDGSVVLVEIERQTLTRVHPDGRTEVVAHTGGGPNGLAIGPDGAFYLCNNGGFQWRLEMNLLRPAGVPADYTGGRIERVDPATGKVTVLYDRCGGNRLLGPNDIVFDRHGGFYFTDLGKARARDRDWGGVYYALADGSHITEVVHPILTPNGIGLSPDGKTLYVAETETGRLWAWDVLAPGVLGKAPFPSPHGGRLMVGLGGYQRFDSLAVDAAGNVCVATLINGSVSVVAPAGGLLRQVAMPDMFCTNICFGGPDLRTAYMTLSGTGQLVAMEWDGPGLRLAHEA</sequence>
<dbReference type="Proteomes" id="UP000239724">
    <property type="component" value="Unassembled WGS sequence"/>
</dbReference>
<evidence type="ECO:0000259" key="3">
    <source>
        <dbReference type="Pfam" id="PF08450"/>
    </source>
</evidence>
<gene>
    <name evidence="4" type="ORF">CCS01_02455</name>
</gene>
<organism evidence="4 5">
    <name type="scientific">Rhodopila globiformis</name>
    <name type="common">Rhodopseudomonas globiformis</name>
    <dbReference type="NCBI Taxonomy" id="1071"/>
    <lineage>
        <taxon>Bacteria</taxon>
        <taxon>Pseudomonadati</taxon>
        <taxon>Pseudomonadota</taxon>
        <taxon>Alphaproteobacteria</taxon>
        <taxon>Acetobacterales</taxon>
        <taxon>Acetobacteraceae</taxon>
        <taxon>Rhodopila</taxon>
    </lineage>
</organism>
<keyword evidence="2" id="KW-0862">Zinc</keyword>
<feature type="active site" description="Proton donor/acceptor" evidence="1">
    <location>
        <position position="227"/>
    </location>
</feature>
<dbReference type="OrthoDB" id="2633250at2"/>
<evidence type="ECO:0000313" key="5">
    <source>
        <dbReference type="Proteomes" id="UP000239724"/>
    </source>
</evidence>
<dbReference type="RefSeq" id="WP_104517255.1">
    <property type="nucleotide sequence ID" value="NZ_NHRY01000041.1"/>
</dbReference>
<dbReference type="InterPro" id="IPR013658">
    <property type="entry name" value="SGL"/>
</dbReference>
<name>A0A2S6NN41_RHOGL</name>
<comment type="caution">
    <text evidence="4">The sequence shown here is derived from an EMBL/GenBank/DDBJ whole genome shotgun (WGS) entry which is preliminary data.</text>
</comment>
<dbReference type="PRINTS" id="PR01790">
    <property type="entry name" value="SMP30FAMILY"/>
</dbReference>
<feature type="domain" description="SMP-30/Gluconolactonase/LRE-like region" evidence="3">
    <location>
        <begin position="13"/>
        <end position="284"/>
    </location>
</feature>
<dbReference type="GO" id="GO:0046872">
    <property type="term" value="F:metal ion binding"/>
    <property type="evidence" value="ECO:0007669"/>
    <property type="project" value="UniProtKB-KW"/>
</dbReference>
<dbReference type="InterPro" id="IPR011042">
    <property type="entry name" value="6-blade_b-propeller_TolB-like"/>
</dbReference>
<feature type="binding site" evidence="2">
    <location>
        <position position="171"/>
    </location>
    <ligand>
        <name>a divalent metal cation</name>
        <dbReference type="ChEBI" id="CHEBI:60240"/>
    </ligand>
</feature>
<feature type="binding site" evidence="2">
    <location>
        <position position="117"/>
    </location>
    <ligand>
        <name>substrate</name>
    </ligand>
</feature>
<dbReference type="PANTHER" id="PTHR47572">
    <property type="entry name" value="LIPOPROTEIN-RELATED"/>
    <property type="match status" value="1"/>
</dbReference>
<dbReference type="AlphaFoldDB" id="A0A2S6NN41"/>
<dbReference type="InterPro" id="IPR051262">
    <property type="entry name" value="SMP-30/CGR1_Lactonase"/>
</dbReference>
<feature type="binding site" evidence="2">
    <location>
        <position position="227"/>
    </location>
    <ligand>
        <name>a divalent metal cation</name>
        <dbReference type="ChEBI" id="CHEBI:60240"/>
    </ligand>
</feature>
<comment type="cofactor">
    <cofactor evidence="2">
        <name>Zn(2+)</name>
        <dbReference type="ChEBI" id="CHEBI:29105"/>
    </cofactor>
    <text evidence="2">Binds 1 divalent metal cation per subunit.</text>
</comment>
<protein>
    <submittedName>
        <fullName evidence="4">Gluconolaconase</fullName>
    </submittedName>
</protein>
<evidence type="ECO:0000256" key="2">
    <source>
        <dbReference type="PIRSR" id="PIRSR605511-2"/>
    </source>
</evidence>
<dbReference type="PANTHER" id="PTHR47572:SF5">
    <property type="entry name" value="BLR2277 PROTEIN"/>
    <property type="match status" value="1"/>
</dbReference>
<evidence type="ECO:0000313" key="4">
    <source>
        <dbReference type="EMBL" id="PPQ38307.1"/>
    </source>
</evidence>
<accession>A0A2S6NN41</accession>
<keyword evidence="5" id="KW-1185">Reference proteome</keyword>